<evidence type="ECO:0000256" key="3">
    <source>
        <dbReference type="ARBA" id="ARBA00009183"/>
    </source>
</evidence>
<comment type="function">
    <text evidence="11">Broad spectrum monooxygenase that catalyzes the oxygenation of a wide variety of nitrogen- and sulfur-containing compounds including xenobiotics. Catalyzes the S-oxygenation of hypotaurine to produce taurine, an organic osmolyte involved in cell volume regulation as well as a variety of cytoprotective and developmental processes. In vitro, catalyzes the N-oxygenation of trimethylamine (TMA) to produce trimethylamine N-oxide (TMAO) and could therefore participate to the detoxification of this compound that is generated by the action of gut microbiota from dietary precursors such as choline, choline containing compounds, betaine or L-carnitine.</text>
</comment>
<dbReference type="EC" id="1.-.-.-" evidence="16"/>
<reference evidence="17" key="1">
    <citation type="submission" date="2021-10" db="EMBL/GenBank/DDBJ databases">
        <title>Tropical sea cucumber genome reveals ecological adaptation and Cuvierian tubules defense mechanism.</title>
        <authorList>
            <person name="Chen T."/>
        </authorList>
    </citation>
    <scope>NUCLEOTIDE SEQUENCE</scope>
    <source>
        <strain evidence="17">Nanhai2018</strain>
        <tissue evidence="17">Muscle</tissue>
    </source>
</reference>
<dbReference type="PRINTS" id="PR00370">
    <property type="entry name" value="FMOXYGENASE"/>
</dbReference>
<dbReference type="InterPro" id="IPR002253">
    <property type="entry name" value="Flavin_mOase_1"/>
</dbReference>
<dbReference type="AlphaFoldDB" id="A0A9Q0YTE6"/>
<keyword evidence="6 16" id="KW-0274">FAD</keyword>
<evidence type="ECO:0000256" key="16">
    <source>
        <dbReference type="RuleBase" id="RU361177"/>
    </source>
</evidence>
<accession>A0A9Q0YTE6</accession>
<keyword evidence="4 16" id="KW-0285">Flavoprotein</keyword>
<dbReference type="SUPFAM" id="SSF51905">
    <property type="entry name" value="FAD/NAD(P)-binding domain"/>
    <property type="match status" value="2"/>
</dbReference>
<dbReference type="GO" id="GO:0050661">
    <property type="term" value="F:NADP binding"/>
    <property type="evidence" value="ECO:0007669"/>
    <property type="project" value="InterPro"/>
</dbReference>
<evidence type="ECO:0000256" key="9">
    <source>
        <dbReference type="ARBA" id="ARBA00023002"/>
    </source>
</evidence>
<dbReference type="InterPro" id="IPR036188">
    <property type="entry name" value="FAD/NAD-bd_sf"/>
</dbReference>
<evidence type="ECO:0000313" key="18">
    <source>
        <dbReference type="Proteomes" id="UP001152320"/>
    </source>
</evidence>
<dbReference type="PANTHER" id="PTHR23023">
    <property type="entry name" value="DIMETHYLANILINE MONOOXYGENASE"/>
    <property type="match status" value="1"/>
</dbReference>
<proteinExistence type="inferred from homology"/>
<dbReference type="Gene3D" id="3.50.50.60">
    <property type="entry name" value="FAD/NAD(P)-binding domain"/>
    <property type="match status" value="2"/>
</dbReference>
<comment type="caution">
    <text evidence="17">The sequence shown here is derived from an EMBL/GenBank/DDBJ whole genome shotgun (WGS) entry which is preliminary data.</text>
</comment>
<dbReference type="PRINTS" id="PR01121">
    <property type="entry name" value="FMOXYGENASE1"/>
</dbReference>
<dbReference type="Pfam" id="PF00743">
    <property type="entry name" value="FMO-like"/>
    <property type="match status" value="1"/>
</dbReference>
<keyword evidence="16 17" id="KW-0503">Monooxygenase</keyword>
<dbReference type="GO" id="GO:0005789">
    <property type="term" value="C:endoplasmic reticulum membrane"/>
    <property type="evidence" value="ECO:0007669"/>
    <property type="project" value="UniProtKB-SubCell"/>
</dbReference>
<evidence type="ECO:0000256" key="13">
    <source>
        <dbReference type="ARBA" id="ARBA00048041"/>
    </source>
</evidence>
<dbReference type="GO" id="GO:0034899">
    <property type="term" value="F:trimethylamine monooxygenase activity"/>
    <property type="evidence" value="ECO:0007669"/>
    <property type="project" value="UniProtKB-EC"/>
</dbReference>
<keyword evidence="7" id="KW-0521">NADP</keyword>
<protein>
    <recommendedName>
        <fullName evidence="16">Flavin-containing monooxygenase</fullName>
        <ecNumber evidence="16">1.-.-.-</ecNumber>
    </recommendedName>
</protein>
<evidence type="ECO:0000256" key="1">
    <source>
        <dbReference type="ARBA" id="ARBA00001974"/>
    </source>
</evidence>
<keyword evidence="18" id="KW-1185">Reference proteome</keyword>
<evidence type="ECO:0000256" key="10">
    <source>
        <dbReference type="ARBA" id="ARBA00023136"/>
    </source>
</evidence>
<dbReference type="OrthoDB" id="7777654at2759"/>
<evidence type="ECO:0000256" key="2">
    <source>
        <dbReference type="ARBA" id="ARBA00004389"/>
    </source>
</evidence>
<evidence type="ECO:0000256" key="8">
    <source>
        <dbReference type="ARBA" id="ARBA00022989"/>
    </source>
</evidence>
<evidence type="ECO:0000256" key="5">
    <source>
        <dbReference type="ARBA" id="ARBA00022692"/>
    </source>
</evidence>
<dbReference type="InterPro" id="IPR020946">
    <property type="entry name" value="Flavin_mOase-like"/>
</dbReference>
<comment type="cofactor">
    <cofactor evidence="1 16">
        <name>FAD</name>
        <dbReference type="ChEBI" id="CHEBI:57692"/>
    </cofactor>
</comment>
<dbReference type="InterPro" id="IPR000960">
    <property type="entry name" value="Flavin_mOase"/>
</dbReference>
<evidence type="ECO:0000256" key="12">
    <source>
        <dbReference type="ARBA" id="ARBA00047338"/>
    </source>
</evidence>
<keyword evidence="9 16" id="KW-0560">Oxidoreductase</keyword>
<dbReference type="PIRSF" id="PIRSF000332">
    <property type="entry name" value="FMO"/>
    <property type="match status" value="1"/>
</dbReference>
<comment type="subcellular location">
    <subcellularLocation>
        <location evidence="2">Endoplasmic reticulum membrane</location>
        <topology evidence="2">Single-pass membrane protein</topology>
    </subcellularLocation>
</comment>
<evidence type="ECO:0000256" key="4">
    <source>
        <dbReference type="ARBA" id="ARBA00022630"/>
    </source>
</evidence>
<dbReference type="InterPro" id="IPR050346">
    <property type="entry name" value="FMO-like"/>
</dbReference>
<comment type="similarity">
    <text evidence="3 16">Belongs to the FMO family.</text>
</comment>
<evidence type="ECO:0000256" key="11">
    <source>
        <dbReference type="ARBA" id="ARBA00045957"/>
    </source>
</evidence>
<dbReference type="GO" id="GO:0004499">
    <property type="term" value="F:N,N-dimethylaniline monooxygenase activity"/>
    <property type="evidence" value="ECO:0007669"/>
    <property type="project" value="InterPro"/>
</dbReference>
<dbReference type="GO" id="GO:0050660">
    <property type="term" value="F:flavin adenine dinucleotide binding"/>
    <property type="evidence" value="ECO:0007669"/>
    <property type="project" value="InterPro"/>
</dbReference>
<evidence type="ECO:0000256" key="14">
    <source>
        <dbReference type="ARBA" id="ARBA00048088"/>
    </source>
</evidence>
<evidence type="ECO:0000256" key="6">
    <source>
        <dbReference type="ARBA" id="ARBA00022827"/>
    </source>
</evidence>
<keyword evidence="5" id="KW-0812">Transmembrane</keyword>
<name>A0A9Q0YTE6_HOLLE</name>
<keyword evidence="10" id="KW-0472">Membrane</keyword>
<gene>
    <name evidence="17" type="ORF">HOLleu_31345</name>
</gene>
<evidence type="ECO:0000256" key="7">
    <source>
        <dbReference type="ARBA" id="ARBA00022857"/>
    </source>
</evidence>
<comment type="catalytic activity">
    <reaction evidence="12">
        <text>hypotaurine + NADH + O2 + H(+) = taurine + NAD(+) + H2O</text>
        <dbReference type="Rhea" id="RHEA:74111"/>
        <dbReference type="ChEBI" id="CHEBI:15377"/>
        <dbReference type="ChEBI" id="CHEBI:15378"/>
        <dbReference type="ChEBI" id="CHEBI:15379"/>
        <dbReference type="ChEBI" id="CHEBI:57540"/>
        <dbReference type="ChEBI" id="CHEBI:57853"/>
        <dbReference type="ChEBI" id="CHEBI:57945"/>
        <dbReference type="ChEBI" id="CHEBI:507393"/>
        <dbReference type="EC" id="1.14.13.8"/>
    </reaction>
    <physiologicalReaction direction="left-to-right" evidence="12">
        <dbReference type="Rhea" id="RHEA:74112"/>
    </physiologicalReaction>
</comment>
<comment type="catalytic activity">
    <reaction evidence="13">
        <text>hypotaurine + NADPH + O2 + H(+) = taurine + NADP(+) + H2O</text>
        <dbReference type="Rhea" id="RHEA:69819"/>
        <dbReference type="ChEBI" id="CHEBI:15377"/>
        <dbReference type="ChEBI" id="CHEBI:15378"/>
        <dbReference type="ChEBI" id="CHEBI:15379"/>
        <dbReference type="ChEBI" id="CHEBI:57783"/>
        <dbReference type="ChEBI" id="CHEBI:57853"/>
        <dbReference type="ChEBI" id="CHEBI:58349"/>
        <dbReference type="ChEBI" id="CHEBI:507393"/>
        <dbReference type="EC" id="1.14.13.8"/>
    </reaction>
    <physiologicalReaction direction="left-to-right" evidence="13">
        <dbReference type="Rhea" id="RHEA:69820"/>
    </physiologicalReaction>
</comment>
<comment type="catalytic activity">
    <reaction evidence="14">
        <text>trimethylamine + NADPH + O2 = trimethylamine N-oxide + NADP(+) + H2O</text>
        <dbReference type="Rhea" id="RHEA:31979"/>
        <dbReference type="ChEBI" id="CHEBI:15377"/>
        <dbReference type="ChEBI" id="CHEBI:15379"/>
        <dbReference type="ChEBI" id="CHEBI:15724"/>
        <dbReference type="ChEBI" id="CHEBI:57783"/>
        <dbReference type="ChEBI" id="CHEBI:58349"/>
        <dbReference type="ChEBI" id="CHEBI:58389"/>
        <dbReference type="EC" id="1.14.13.148"/>
    </reaction>
    <physiologicalReaction direction="left-to-right" evidence="14">
        <dbReference type="Rhea" id="RHEA:31980"/>
    </physiologicalReaction>
</comment>
<evidence type="ECO:0000313" key="17">
    <source>
        <dbReference type="EMBL" id="KAJ8026502.1"/>
    </source>
</evidence>
<dbReference type="Proteomes" id="UP001152320">
    <property type="component" value="Chromosome 16"/>
</dbReference>
<sequence>MLCSGKYNEPIIPTCQGQENFVGKILHSETFRTSDVVEGKQVLVVGGSHSAGDVAVHARKAAKQVYLSTRDGTWLVRRSGPGGVPQDTVLNRLFMLWLPGWFKEFLANIFFFSNINHQQLGLQSSRRCFNAPSMLNDVMQVEIMCGKILPRPGIDHFTSKGVVFKDGTSVDVDVVIFATGYKRKNRYIDSAILQDDIHSQELYKDVFPPRLEHPTCACIGSTDLFGPHGPCFELQTRWAVKVFKGQCTLPPIEKMMDEIQETRENNRKKFGKDKRFVSFVSYEYDLADKIGVRPRLASLLFRDPFLGFRVFFGPALPSIYRLNGPHSWNGARNAIMGYRNASSKSTRIPKPNTKSFNRLYHRLALLIIRR</sequence>
<comment type="catalytic activity">
    <reaction evidence="15">
        <text>N,N-dimethylaniline + NADPH + O2 + H(+) = N,N-dimethylaniline N-oxide + NADP(+) + H2O</text>
        <dbReference type="Rhea" id="RHEA:24468"/>
        <dbReference type="ChEBI" id="CHEBI:15377"/>
        <dbReference type="ChEBI" id="CHEBI:15378"/>
        <dbReference type="ChEBI" id="CHEBI:15379"/>
        <dbReference type="ChEBI" id="CHEBI:16269"/>
        <dbReference type="ChEBI" id="CHEBI:17735"/>
        <dbReference type="ChEBI" id="CHEBI:57783"/>
        <dbReference type="ChEBI" id="CHEBI:58349"/>
        <dbReference type="EC" id="1.14.13.8"/>
    </reaction>
    <physiologicalReaction direction="left-to-right" evidence="15">
        <dbReference type="Rhea" id="RHEA:24469"/>
    </physiologicalReaction>
</comment>
<evidence type="ECO:0000256" key="15">
    <source>
        <dbReference type="ARBA" id="ARBA00049443"/>
    </source>
</evidence>
<dbReference type="EMBL" id="JAIZAY010000016">
    <property type="protein sequence ID" value="KAJ8026502.1"/>
    <property type="molecule type" value="Genomic_DNA"/>
</dbReference>
<keyword evidence="8" id="KW-1133">Transmembrane helix</keyword>
<dbReference type="FunFam" id="3.50.50.60:FF:000023">
    <property type="entry name" value="Dimethylaniline monooxygenase [N-oxide-forming]"/>
    <property type="match status" value="1"/>
</dbReference>
<organism evidence="17 18">
    <name type="scientific">Holothuria leucospilota</name>
    <name type="common">Black long sea cucumber</name>
    <name type="synonym">Mertensiothuria leucospilota</name>
    <dbReference type="NCBI Taxonomy" id="206669"/>
    <lineage>
        <taxon>Eukaryota</taxon>
        <taxon>Metazoa</taxon>
        <taxon>Echinodermata</taxon>
        <taxon>Eleutherozoa</taxon>
        <taxon>Echinozoa</taxon>
        <taxon>Holothuroidea</taxon>
        <taxon>Aspidochirotacea</taxon>
        <taxon>Aspidochirotida</taxon>
        <taxon>Holothuriidae</taxon>
        <taxon>Holothuria</taxon>
    </lineage>
</organism>